<feature type="region of interest" description="Disordered" evidence="1">
    <location>
        <begin position="24"/>
        <end position="94"/>
    </location>
</feature>
<feature type="region of interest" description="Disordered" evidence="1">
    <location>
        <begin position="106"/>
        <end position="135"/>
    </location>
</feature>
<evidence type="ECO:0000259" key="2">
    <source>
        <dbReference type="Pfam" id="PF20149"/>
    </source>
</evidence>
<dbReference type="OrthoDB" id="2121828at2759"/>
<evidence type="ECO:0000256" key="1">
    <source>
        <dbReference type="SAM" id="MobiDB-lite"/>
    </source>
</evidence>
<accession>A0A8H3DIJ5</accession>
<dbReference type="AlphaFoldDB" id="A0A8H3DIJ5"/>
<dbReference type="Pfam" id="PF20149">
    <property type="entry name" value="DUF6532"/>
    <property type="match status" value="1"/>
</dbReference>
<feature type="domain" description="DUF6532" evidence="2">
    <location>
        <begin position="541"/>
        <end position="730"/>
    </location>
</feature>
<reference evidence="3" key="1">
    <citation type="submission" date="2021-01" db="EMBL/GenBank/DDBJ databases">
        <authorList>
            <person name="Kaushik A."/>
        </authorList>
    </citation>
    <scope>NUCLEOTIDE SEQUENCE</scope>
    <source>
        <strain evidence="3">AG6-10EEA</strain>
    </source>
</reference>
<dbReference type="InterPro" id="IPR045341">
    <property type="entry name" value="DUF6532"/>
</dbReference>
<protein>
    <recommendedName>
        <fullName evidence="2">DUF6532 domain-containing protein</fullName>
    </recommendedName>
</protein>
<dbReference type="Proteomes" id="UP000663853">
    <property type="component" value="Unassembled WGS sequence"/>
</dbReference>
<comment type="caution">
    <text evidence="3">The sequence shown here is derived from an EMBL/GenBank/DDBJ whole genome shotgun (WGS) entry which is preliminary data.</text>
</comment>
<feature type="compositionally biased region" description="Polar residues" evidence="1">
    <location>
        <begin position="361"/>
        <end position="385"/>
    </location>
</feature>
<gene>
    <name evidence="3" type="ORF">RDB_LOCUS165828</name>
</gene>
<proteinExistence type="predicted"/>
<feature type="compositionally biased region" description="Polar residues" evidence="1">
    <location>
        <begin position="409"/>
        <end position="431"/>
    </location>
</feature>
<sequence length="790" mass="88101">MSEITTNEILAQVKKCSSIQHNLTNLPEAAGTPSGTQAGLETELQRSDRSRARSARAKEGGYDETLAANKQRSARARRTHTRNKKVKASQVHSDAESVGLGFASAVSETNDDGRDPSRSPTPIATANEPEAQTTRSNLQEKLTWKFNQVLENAGTQTLMDVDDAISADPAYTSQPEEQGLEARFLSPVVVGAGGGFHLDHPTHHRPGNSWTYSLTESTQLDDHLDPPHIQPFSTSEQEAPSLPLDPIFNRESPIFVARSGLFLGYPDDQGSRQSASPISPDKNLALSQPLSARSPTPSLTRELLSDGSSRHNRPLRHEDSDTHISASSKSLGDPIQTPPVASNRGGEHHTSQLCPAPNLATLASQQPHRPSQPTEQHLTSTPTQSRSKRPLETPVTPLPARKRPAMTFGPTTGGRTWTTHLNITEIHSQRVSAREVSRHRTAPSQQKSKSTARARTHTPARTDTPTPITRPKRTGNDNLDMLDELDEGDFVVDAAAKGVQVENRGSRKPTVQDLSGHERGLYRDTLEMTWAFSMGEGNFQTRAVFATWVSACYTKLVELKLPDLDTTATTMSNDLMTVILNNLCNARYQDYIRLCEPVRSYYQLKNPSTREERQDMKDKVGEVYPDYYHYRDMDKLVDPYEGEILFVALLTIFFWGPTAIGAKYPALFRRKEDNAKDLEEERKHLAVLAYLATMIQFCLGEWSEGYFKKGTLNATTQQSVWVCHFDGLKNVSSIARKRLIKRYDEWVRKAYDTSQAQTKFSKKHYVQAVVRQKDVRPDTPSRSPSPLDNR</sequence>
<dbReference type="EMBL" id="CAJMXA010003972">
    <property type="protein sequence ID" value="CAE6529634.1"/>
    <property type="molecule type" value="Genomic_DNA"/>
</dbReference>
<feature type="compositionally biased region" description="Basic and acidic residues" evidence="1">
    <location>
        <begin position="43"/>
        <end position="61"/>
    </location>
</feature>
<feature type="region of interest" description="Disordered" evidence="1">
    <location>
        <begin position="219"/>
        <end position="246"/>
    </location>
</feature>
<feature type="compositionally biased region" description="Polar residues" evidence="1">
    <location>
        <begin position="285"/>
        <end position="299"/>
    </location>
</feature>
<name>A0A8H3DIJ5_9AGAM</name>
<evidence type="ECO:0000313" key="3">
    <source>
        <dbReference type="EMBL" id="CAE6529634.1"/>
    </source>
</evidence>
<feature type="compositionally biased region" description="Basic residues" evidence="1">
    <location>
        <begin position="72"/>
        <end position="87"/>
    </location>
</feature>
<feature type="compositionally biased region" description="Polar residues" evidence="1">
    <location>
        <begin position="118"/>
        <end position="135"/>
    </location>
</feature>
<organism evidence="3 4">
    <name type="scientific">Rhizoctonia solani</name>
    <dbReference type="NCBI Taxonomy" id="456999"/>
    <lineage>
        <taxon>Eukaryota</taxon>
        <taxon>Fungi</taxon>
        <taxon>Dikarya</taxon>
        <taxon>Basidiomycota</taxon>
        <taxon>Agaricomycotina</taxon>
        <taxon>Agaricomycetes</taxon>
        <taxon>Cantharellales</taxon>
        <taxon>Ceratobasidiaceae</taxon>
        <taxon>Rhizoctonia</taxon>
    </lineage>
</organism>
<evidence type="ECO:0000313" key="4">
    <source>
        <dbReference type="Proteomes" id="UP000663853"/>
    </source>
</evidence>
<feature type="region of interest" description="Disordered" evidence="1">
    <location>
        <begin position="267"/>
        <end position="479"/>
    </location>
</feature>